<evidence type="ECO:0000313" key="2">
    <source>
        <dbReference type="Proteomes" id="UP000242715"/>
    </source>
</evidence>
<gene>
    <name evidence="1" type="ORF">TSUD_315360</name>
</gene>
<name>A0A2Z6MF13_TRISU</name>
<proteinExistence type="predicted"/>
<dbReference type="EMBL" id="DF973452">
    <property type="protein sequence ID" value="GAU31326.1"/>
    <property type="molecule type" value="Genomic_DNA"/>
</dbReference>
<dbReference type="Proteomes" id="UP000242715">
    <property type="component" value="Unassembled WGS sequence"/>
</dbReference>
<dbReference type="AlphaFoldDB" id="A0A2Z6MF13"/>
<reference evidence="2" key="1">
    <citation type="journal article" date="2017" name="Front. Plant Sci.">
        <title>Climate Clever Clovers: New Paradigm to Reduce the Environmental Footprint of Ruminants by Breeding Low Methanogenic Forages Utilizing Haplotype Variation.</title>
        <authorList>
            <person name="Kaur P."/>
            <person name="Appels R."/>
            <person name="Bayer P.E."/>
            <person name="Keeble-Gagnere G."/>
            <person name="Wang J."/>
            <person name="Hirakawa H."/>
            <person name="Shirasawa K."/>
            <person name="Vercoe P."/>
            <person name="Stefanova K."/>
            <person name="Durmic Z."/>
            <person name="Nichols P."/>
            <person name="Revell C."/>
            <person name="Isobe S.N."/>
            <person name="Edwards D."/>
            <person name="Erskine W."/>
        </authorList>
    </citation>
    <scope>NUCLEOTIDE SEQUENCE [LARGE SCALE GENOMIC DNA]</scope>
    <source>
        <strain evidence="2">cv. Daliak</strain>
    </source>
</reference>
<evidence type="ECO:0000313" key="1">
    <source>
        <dbReference type="EMBL" id="GAU31326.1"/>
    </source>
</evidence>
<protein>
    <submittedName>
        <fullName evidence="1">Uncharacterized protein</fullName>
    </submittedName>
</protein>
<organism evidence="1 2">
    <name type="scientific">Trifolium subterraneum</name>
    <name type="common">Subterranean clover</name>
    <dbReference type="NCBI Taxonomy" id="3900"/>
    <lineage>
        <taxon>Eukaryota</taxon>
        <taxon>Viridiplantae</taxon>
        <taxon>Streptophyta</taxon>
        <taxon>Embryophyta</taxon>
        <taxon>Tracheophyta</taxon>
        <taxon>Spermatophyta</taxon>
        <taxon>Magnoliopsida</taxon>
        <taxon>eudicotyledons</taxon>
        <taxon>Gunneridae</taxon>
        <taxon>Pentapetalae</taxon>
        <taxon>rosids</taxon>
        <taxon>fabids</taxon>
        <taxon>Fabales</taxon>
        <taxon>Fabaceae</taxon>
        <taxon>Papilionoideae</taxon>
        <taxon>50 kb inversion clade</taxon>
        <taxon>NPAAA clade</taxon>
        <taxon>Hologalegina</taxon>
        <taxon>IRL clade</taxon>
        <taxon>Trifolieae</taxon>
        <taxon>Trifolium</taxon>
    </lineage>
</organism>
<keyword evidence="2" id="KW-1185">Reference proteome</keyword>
<sequence>MSRCFGDLIAGKSFASQHHDKSFKHVWHQNGTNSARGSVTSFHCQVDSPTKEITLPSASAWG</sequence>
<accession>A0A2Z6MF13</accession>